<protein>
    <submittedName>
        <fullName evidence="3 4">Tctex1 domain-containing protein 1-like isoform X1</fullName>
    </submittedName>
</protein>
<evidence type="ECO:0000313" key="4">
    <source>
        <dbReference type="RefSeq" id="XP_011308496.1"/>
    </source>
</evidence>
<dbReference type="PANTHER" id="PTHR21255">
    <property type="entry name" value="T-COMPLEX-ASSOCIATED-TESTIS-EXPRESSED 1/ DYNEIN LIGHT CHAIN"/>
    <property type="match status" value="1"/>
</dbReference>
<dbReference type="GO" id="GO:0007018">
    <property type="term" value="P:microtubule-based movement"/>
    <property type="evidence" value="ECO:0007669"/>
    <property type="project" value="TreeGrafter"/>
</dbReference>
<name>A0A9R1TG81_9HYME</name>
<dbReference type="InterPro" id="IPR005334">
    <property type="entry name" value="Tctex-1-like"/>
</dbReference>
<dbReference type="OrthoDB" id="10248487at2759"/>
<keyword evidence="2" id="KW-1185">Reference proteome</keyword>
<dbReference type="RefSeq" id="XP_011308495.1">
    <property type="nucleotide sequence ID" value="XM_011310193.1"/>
</dbReference>
<gene>
    <name evidence="3 4" type="primary">LOC105269720</name>
</gene>
<sequence length="150" mass="17650">MAISFWRCLEGKTSRPRLRNALQQRNIPIVKTPIYQNTYQLRARNPFRADPVDEIVRNVMQMRLGEMTYDPEIAAKLCAHIAKEIRKKLMKLEFDRCKIIVLVTMIEKASQAINTKMGFVWDVERDNYSTYNFETSSFYAHCLVIGAYYE</sequence>
<dbReference type="AlphaFoldDB" id="A0A9R1TG81"/>
<reference evidence="3 4" key="1">
    <citation type="submission" date="2025-04" db="UniProtKB">
        <authorList>
            <consortium name="RefSeq"/>
        </authorList>
    </citation>
    <scope>IDENTIFICATION</scope>
    <source>
        <strain evidence="3 4">USDA-PBARC FA_bdor</strain>
        <tissue evidence="3 4">Whole organism</tissue>
    </source>
</reference>
<dbReference type="RefSeq" id="XP_011308496.1">
    <property type="nucleotide sequence ID" value="XM_011310194.1"/>
</dbReference>
<dbReference type="Gene3D" id="3.30.1140.40">
    <property type="entry name" value="Tctex-1"/>
    <property type="match status" value="1"/>
</dbReference>
<dbReference type="PANTHER" id="PTHR21255:SF7">
    <property type="entry name" value="DYNEIN LIGHT CHAIN TCTEX-TYPE PROTEIN 2B"/>
    <property type="match status" value="1"/>
</dbReference>
<proteinExistence type="inferred from homology"/>
<accession>A0A9R1TG81</accession>
<evidence type="ECO:0000313" key="2">
    <source>
        <dbReference type="Proteomes" id="UP000694866"/>
    </source>
</evidence>
<dbReference type="CDD" id="cd21451">
    <property type="entry name" value="DLC-like_TCTEX1D"/>
    <property type="match status" value="1"/>
</dbReference>
<evidence type="ECO:0000256" key="1">
    <source>
        <dbReference type="ARBA" id="ARBA00005361"/>
    </source>
</evidence>
<dbReference type="Proteomes" id="UP000694866">
    <property type="component" value="Unplaced"/>
</dbReference>
<organism evidence="2 4">
    <name type="scientific">Fopius arisanus</name>
    <dbReference type="NCBI Taxonomy" id="64838"/>
    <lineage>
        <taxon>Eukaryota</taxon>
        <taxon>Metazoa</taxon>
        <taxon>Ecdysozoa</taxon>
        <taxon>Arthropoda</taxon>
        <taxon>Hexapoda</taxon>
        <taxon>Insecta</taxon>
        <taxon>Pterygota</taxon>
        <taxon>Neoptera</taxon>
        <taxon>Endopterygota</taxon>
        <taxon>Hymenoptera</taxon>
        <taxon>Apocrita</taxon>
        <taxon>Ichneumonoidea</taxon>
        <taxon>Braconidae</taxon>
        <taxon>Opiinae</taxon>
        <taxon>Fopius</taxon>
    </lineage>
</organism>
<accession>A0A9R1TFM4</accession>
<dbReference type="GO" id="GO:0005868">
    <property type="term" value="C:cytoplasmic dynein complex"/>
    <property type="evidence" value="ECO:0007669"/>
    <property type="project" value="TreeGrafter"/>
</dbReference>
<dbReference type="Pfam" id="PF03645">
    <property type="entry name" value="Tctex-1"/>
    <property type="match status" value="1"/>
</dbReference>
<dbReference type="GO" id="GO:0045505">
    <property type="term" value="F:dynein intermediate chain binding"/>
    <property type="evidence" value="ECO:0007669"/>
    <property type="project" value="TreeGrafter"/>
</dbReference>
<dbReference type="GeneID" id="105269720"/>
<dbReference type="InterPro" id="IPR038586">
    <property type="entry name" value="Tctex-1-like_sf"/>
</dbReference>
<dbReference type="GO" id="GO:0005737">
    <property type="term" value="C:cytoplasm"/>
    <property type="evidence" value="ECO:0007669"/>
    <property type="project" value="TreeGrafter"/>
</dbReference>
<comment type="similarity">
    <text evidence="1">Belongs to the dynein light chain Tctex-type family.</text>
</comment>
<evidence type="ECO:0000313" key="3">
    <source>
        <dbReference type="RefSeq" id="XP_011308495.1"/>
    </source>
</evidence>
<dbReference type="KEGG" id="fas:105269720"/>